<dbReference type="Gene3D" id="3.30.70.270">
    <property type="match status" value="1"/>
</dbReference>
<dbReference type="InterPro" id="IPR029787">
    <property type="entry name" value="Nucleotide_cyclase"/>
</dbReference>
<dbReference type="EMBL" id="JACIGW010000004">
    <property type="protein sequence ID" value="MBB4349956.1"/>
    <property type="molecule type" value="Genomic_DNA"/>
</dbReference>
<evidence type="ECO:0000313" key="7">
    <source>
        <dbReference type="Proteomes" id="UP000576087"/>
    </source>
</evidence>
<evidence type="ECO:0000313" key="5">
    <source>
        <dbReference type="EMBL" id="MBB4447928.1"/>
    </source>
</evidence>
<dbReference type="Pfam" id="PF00990">
    <property type="entry name" value="GGDEF"/>
    <property type="match status" value="1"/>
</dbReference>
<sequence length="665" mass="73141">MMRMLEAAHQLMGELMNIHIAWRGIRNFMSVQNENPELLKAQYRAFTRQMPMMYFILLSSTWALAMTHMRIAPAWLTLGVPVLLTGCCLLRVIFWLRTRNSDPSPDLAHAALLRTNRLAGGIAMAFTLWSFALIPYGDAYTRSHVAFYMAITVISCIFCLMYVRSAAFIVTLIVNGAFIAFFASTAQPTFVAIAINVLLVCTGMMSILLTNYRNFESMVVSKQQSEALSCENFRLANLDSLTGLGNRRAFFAELETELARAQADGVRLALGVMDLDGFKPVNDLYGHSVGDRLLAEVAARLSITLTASTAFRLGGDEFAIIAPLPPENTQMVINANAIAAKLREPYRLPEGTVHISASMGIAVFPELALNCEQLFERADYALYHAKKKQRGGAVLFDSDHEYQINFEAKIESALKQADLENELSVVFQPIIDVRGPQTIGFEALARWDSPQLGKISPACFIPIAERAGIVGSLTKPLLWKALAAASLWGPSLRLSFNLSAHDLNSNDSVLMLVGIIQRSGFDPKRLDLEITETAFAHDFEQVTQSVETLRRLGCGISLDDFGTGYSSLTRLHALPLTKFKIDRSFVKDLHLRPSSYKIVKSLLALSADMGLDCVIEGVETEEELAALTALGGTSVQGYLFAPPLLEHEAAKFAAEPSGANLRIAV</sequence>
<keyword evidence="1" id="KW-0812">Transmembrane</keyword>
<evidence type="ECO:0000259" key="3">
    <source>
        <dbReference type="PROSITE" id="PS50887"/>
    </source>
</evidence>
<dbReference type="Gene3D" id="3.20.20.450">
    <property type="entry name" value="EAL domain"/>
    <property type="match status" value="1"/>
</dbReference>
<dbReference type="CDD" id="cd01948">
    <property type="entry name" value="EAL"/>
    <property type="match status" value="1"/>
</dbReference>
<evidence type="ECO:0000256" key="1">
    <source>
        <dbReference type="SAM" id="Phobius"/>
    </source>
</evidence>
<proteinExistence type="predicted"/>
<feature type="transmembrane region" description="Helical" evidence="1">
    <location>
        <begin position="143"/>
        <end position="161"/>
    </location>
</feature>
<feature type="domain" description="EAL" evidence="2">
    <location>
        <begin position="407"/>
        <end position="657"/>
    </location>
</feature>
<name>A0A7W6V0Y0_9HYPH</name>
<dbReference type="InterPro" id="IPR001633">
    <property type="entry name" value="EAL_dom"/>
</dbReference>
<feature type="transmembrane region" description="Helical" evidence="1">
    <location>
        <begin position="166"/>
        <end position="184"/>
    </location>
</feature>
<feature type="transmembrane region" description="Helical" evidence="1">
    <location>
        <begin position="75"/>
        <end position="96"/>
    </location>
</feature>
<dbReference type="CDD" id="cd01949">
    <property type="entry name" value="GGDEF"/>
    <property type="match status" value="1"/>
</dbReference>
<keyword evidence="1" id="KW-1133">Transmembrane helix</keyword>
<dbReference type="EMBL" id="JACIHM010000005">
    <property type="protein sequence ID" value="MBB4447928.1"/>
    <property type="molecule type" value="Genomic_DNA"/>
</dbReference>
<dbReference type="InterPro" id="IPR052155">
    <property type="entry name" value="Biofilm_reg_signaling"/>
</dbReference>
<dbReference type="NCBIfam" id="TIGR00254">
    <property type="entry name" value="GGDEF"/>
    <property type="match status" value="1"/>
</dbReference>
<feature type="domain" description="GGDEF" evidence="3">
    <location>
        <begin position="266"/>
        <end position="398"/>
    </location>
</feature>
<dbReference type="PANTHER" id="PTHR44757:SF2">
    <property type="entry name" value="BIOFILM ARCHITECTURE MAINTENANCE PROTEIN MBAA"/>
    <property type="match status" value="1"/>
</dbReference>
<dbReference type="InterPro" id="IPR000160">
    <property type="entry name" value="GGDEF_dom"/>
</dbReference>
<dbReference type="SMART" id="SM00052">
    <property type="entry name" value="EAL"/>
    <property type="match status" value="1"/>
</dbReference>
<dbReference type="PROSITE" id="PS50883">
    <property type="entry name" value="EAL"/>
    <property type="match status" value="1"/>
</dbReference>
<dbReference type="Proteomes" id="UP000520770">
    <property type="component" value="Unassembled WGS sequence"/>
</dbReference>
<reference evidence="6 7" key="1">
    <citation type="submission" date="2020-08" db="EMBL/GenBank/DDBJ databases">
        <title>Genomic Encyclopedia of Type Strains, Phase IV (KMG-V): Genome sequencing to study the core and pangenomes of soil and plant-associated prokaryotes.</title>
        <authorList>
            <person name="Whitman W."/>
        </authorList>
    </citation>
    <scope>NUCLEOTIDE SEQUENCE [LARGE SCALE GENOMIC DNA]</scope>
    <source>
        <strain evidence="4 6">SEMIA 448</strain>
        <strain evidence="5 7">SEMIA 452</strain>
    </source>
</reference>
<dbReference type="InterPro" id="IPR035919">
    <property type="entry name" value="EAL_sf"/>
</dbReference>
<dbReference type="AlphaFoldDB" id="A0A7W6V0Y0"/>
<comment type="caution">
    <text evidence="5">The sequence shown here is derived from an EMBL/GenBank/DDBJ whole genome shotgun (WGS) entry which is preliminary data.</text>
</comment>
<evidence type="ECO:0000313" key="6">
    <source>
        <dbReference type="Proteomes" id="UP000520770"/>
    </source>
</evidence>
<feature type="transmembrane region" description="Helical" evidence="1">
    <location>
        <begin position="117"/>
        <end position="137"/>
    </location>
</feature>
<dbReference type="SUPFAM" id="SSF141868">
    <property type="entry name" value="EAL domain-like"/>
    <property type="match status" value="1"/>
</dbReference>
<dbReference type="PROSITE" id="PS50887">
    <property type="entry name" value="GGDEF"/>
    <property type="match status" value="1"/>
</dbReference>
<dbReference type="InterPro" id="IPR043128">
    <property type="entry name" value="Rev_trsase/Diguanyl_cyclase"/>
</dbReference>
<evidence type="ECO:0000313" key="4">
    <source>
        <dbReference type="EMBL" id="MBB4349956.1"/>
    </source>
</evidence>
<evidence type="ECO:0000259" key="2">
    <source>
        <dbReference type="PROSITE" id="PS50883"/>
    </source>
</evidence>
<protein>
    <submittedName>
        <fullName evidence="5">Diguanylate cyclase (GGDEF)-like protein</fullName>
    </submittedName>
</protein>
<keyword evidence="1" id="KW-0472">Membrane</keyword>
<dbReference type="Pfam" id="PF00563">
    <property type="entry name" value="EAL"/>
    <property type="match status" value="1"/>
</dbReference>
<dbReference type="SMART" id="SM00267">
    <property type="entry name" value="GGDEF"/>
    <property type="match status" value="1"/>
</dbReference>
<dbReference type="PANTHER" id="PTHR44757">
    <property type="entry name" value="DIGUANYLATE CYCLASE DGCP"/>
    <property type="match status" value="1"/>
</dbReference>
<gene>
    <name evidence="4" type="ORF">GGE33_003719</name>
    <name evidence="5" type="ORF">GGE35_003763</name>
</gene>
<organism evidence="5 7">
    <name type="scientific">Aliirhizobium cellulosilyticum</name>
    <dbReference type="NCBI Taxonomy" id="393664"/>
    <lineage>
        <taxon>Bacteria</taxon>
        <taxon>Pseudomonadati</taxon>
        <taxon>Pseudomonadota</taxon>
        <taxon>Alphaproteobacteria</taxon>
        <taxon>Hyphomicrobiales</taxon>
        <taxon>Rhizobiaceae</taxon>
        <taxon>Aliirhizobium</taxon>
    </lineage>
</organism>
<feature type="transmembrane region" description="Helical" evidence="1">
    <location>
        <begin position="190"/>
        <end position="212"/>
    </location>
</feature>
<dbReference type="SUPFAM" id="SSF55073">
    <property type="entry name" value="Nucleotide cyclase"/>
    <property type="match status" value="1"/>
</dbReference>
<accession>A0A7W6V0Y0</accession>
<dbReference type="Proteomes" id="UP000576087">
    <property type="component" value="Unassembled WGS sequence"/>
</dbReference>